<name>A0ACB9AZ56_ARCLA</name>
<evidence type="ECO:0000313" key="2">
    <source>
        <dbReference type="Proteomes" id="UP001055879"/>
    </source>
</evidence>
<keyword evidence="2" id="KW-1185">Reference proteome</keyword>
<reference evidence="1 2" key="2">
    <citation type="journal article" date="2022" name="Mol. Ecol. Resour.">
        <title>The genomes of chicory, endive, great burdock and yacon provide insights into Asteraceae paleo-polyploidization history and plant inulin production.</title>
        <authorList>
            <person name="Fan W."/>
            <person name="Wang S."/>
            <person name="Wang H."/>
            <person name="Wang A."/>
            <person name="Jiang F."/>
            <person name="Liu H."/>
            <person name="Zhao H."/>
            <person name="Xu D."/>
            <person name="Zhang Y."/>
        </authorList>
    </citation>
    <scope>NUCLEOTIDE SEQUENCE [LARGE SCALE GENOMIC DNA]</scope>
    <source>
        <strain evidence="2">cv. Niubang</strain>
    </source>
</reference>
<evidence type="ECO:0000313" key="1">
    <source>
        <dbReference type="EMBL" id="KAI3715442.1"/>
    </source>
</evidence>
<dbReference type="Proteomes" id="UP001055879">
    <property type="component" value="Linkage Group LG07"/>
</dbReference>
<gene>
    <name evidence="1" type="ORF">L6452_22424</name>
</gene>
<comment type="caution">
    <text evidence="1">The sequence shown here is derived from an EMBL/GenBank/DDBJ whole genome shotgun (WGS) entry which is preliminary data.</text>
</comment>
<organism evidence="1 2">
    <name type="scientific">Arctium lappa</name>
    <name type="common">Greater burdock</name>
    <name type="synonym">Lappa major</name>
    <dbReference type="NCBI Taxonomy" id="4217"/>
    <lineage>
        <taxon>Eukaryota</taxon>
        <taxon>Viridiplantae</taxon>
        <taxon>Streptophyta</taxon>
        <taxon>Embryophyta</taxon>
        <taxon>Tracheophyta</taxon>
        <taxon>Spermatophyta</taxon>
        <taxon>Magnoliopsida</taxon>
        <taxon>eudicotyledons</taxon>
        <taxon>Gunneridae</taxon>
        <taxon>Pentapetalae</taxon>
        <taxon>asterids</taxon>
        <taxon>campanulids</taxon>
        <taxon>Asterales</taxon>
        <taxon>Asteraceae</taxon>
        <taxon>Carduoideae</taxon>
        <taxon>Cardueae</taxon>
        <taxon>Arctiinae</taxon>
        <taxon>Arctium</taxon>
    </lineage>
</organism>
<dbReference type="EMBL" id="CM042053">
    <property type="protein sequence ID" value="KAI3715442.1"/>
    <property type="molecule type" value="Genomic_DNA"/>
</dbReference>
<reference evidence="2" key="1">
    <citation type="journal article" date="2022" name="Mol. Ecol. Resour.">
        <title>The genomes of chicory, endive, great burdock and yacon provide insights into Asteraceae palaeo-polyploidization history and plant inulin production.</title>
        <authorList>
            <person name="Fan W."/>
            <person name="Wang S."/>
            <person name="Wang H."/>
            <person name="Wang A."/>
            <person name="Jiang F."/>
            <person name="Liu H."/>
            <person name="Zhao H."/>
            <person name="Xu D."/>
            <person name="Zhang Y."/>
        </authorList>
    </citation>
    <scope>NUCLEOTIDE SEQUENCE [LARGE SCALE GENOMIC DNA]</scope>
    <source>
        <strain evidence="2">cv. Niubang</strain>
    </source>
</reference>
<accession>A0ACB9AZ56</accession>
<proteinExistence type="predicted"/>
<sequence>MYKNQDIGVSATDSIPRSMEEFTSHGTDGPGLGDAKQISSEMTRRLSIFCLEATHVLPWMFLLCEMEVATHDSGLRDWCFVVAIRDCNVCAKAGTNQVQKVEVDGVHIMFKLKQEHSTLESDMNSGSSSTISQMQDSELLLRIVAPTKRIVYTTTRPNDIKTSYEKMLENDVEFGSSDKSS</sequence>
<protein>
    <submittedName>
        <fullName evidence="1">Uncharacterized protein</fullName>
    </submittedName>
</protein>